<feature type="transmembrane region" description="Helical" evidence="1">
    <location>
        <begin position="59"/>
        <end position="80"/>
    </location>
</feature>
<feature type="transmembrane region" description="Helical" evidence="1">
    <location>
        <begin position="29"/>
        <end position="47"/>
    </location>
</feature>
<keyword evidence="1" id="KW-1133">Transmembrane helix</keyword>
<reference evidence="3" key="1">
    <citation type="journal article" date="2019" name="Int. J. Syst. Evol. Microbiol.">
        <title>The Global Catalogue of Microorganisms (GCM) 10K type strain sequencing project: providing services to taxonomists for standard genome sequencing and annotation.</title>
        <authorList>
            <consortium name="The Broad Institute Genomics Platform"/>
            <consortium name="The Broad Institute Genome Sequencing Center for Infectious Disease"/>
            <person name="Wu L."/>
            <person name="Ma J."/>
        </authorList>
    </citation>
    <scope>NUCLEOTIDE SEQUENCE [LARGE SCALE GENOMIC DNA]</scope>
    <source>
        <strain evidence="3">CGMCC 1.12922</strain>
    </source>
</reference>
<name>A0ABQ1QNJ0_9RHOB</name>
<protein>
    <submittedName>
        <fullName evidence="2">Uncharacterized protein</fullName>
    </submittedName>
</protein>
<proteinExistence type="predicted"/>
<sequence>MINRHGHAGLVLFAAALYGGPVLAGMAGHGAQALPVFAALFLLYMAASRKPDLATGAGWAGLAIMAVVQAGIVVASWGLGLGAAQLLGPVALPLWAPLAITGLAAGVGTWALRDAAEMNVMLDHAIREIEALKATPAPGTPPPWPEASAAARAAYDRFRAALAQGDGVSVSQIDPLVQRLEIEAGIEAFDLLFDDVCTDTADPRLDFAALRFIASPALLRALVERGEGGVLPAFLLNAAAPSTRHEARGRVLDMIEAGAPADQLPDPAWLDELDAAFPGEGYGSLLADRLAPETP</sequence>
<keyword evidence="1" id="KW-0472">Membrane</keyword>
<gene>
    <name evidence="2" type="ORF">GCM10011358_22190</name>
</gene>
<keyword evidence="1" id="KW-0812">Transmembrane</keyword>
<accession>A0ABQ1QNJ0</accession>
<feature type="transmembrane region" description="Helical" evidence="1">
    <location>
        <begin position="92"/>
        <end position="112"/>
    </location>
</feature>
<dbReference type="Proteomes" id="UP000617355">
    <property type="component" value="Unassembled WGS sequence"/>
</dbReference>
<comment type="caution">
    <text evidence="2">The sequence shown here is derived from an EMBL/GenBank/DDBJ whole genome shotgun (WGS) entry which is preliminary data.</text>
</comment>
<evidence type="ECO:0000313" key="3">
    <source>
        <dbReference type="Proteomes" id="UP000617355"/>
    </source>
</evidence>
<dbReference type="EMBL" id="BMGI01000003">
    <property type="protein sequence ID" value="GGD37983.1"/>
    <property type="molecule type" value="Genomic_DNA"/>
</dbReference>
<evidence type="ECO:0000313" key="2">
    <source>
        <dbReference type="EMBL" id="GGD37983.1"/>
    </source>
</evidence>
<keyword evidence="3" id="KW-1185">Reference proteome</keyword>
<evidence type="ECO:0000256" key="1">
    <source>
        <dbReference type="SAM" id="Phobius"/>
    </source>
</evidence>
<organism evidence="2 3">
    <name type="scientific">Sinisalibacter lacisalsi</name>
    <dbReference type="NCBI Taxonomy" id="1526570"/>
    <lineage>
        <taxon>Bacteria</taxon>
        <taxon>Pseudomonadati</taxon>
        <taxon>Pseudomonadota</taxon>
        <taxon>Alphaproteobacteria</taxon>
        <taxon>Rhodobacterales</taxon>
        <taxon>Roseobacteraceae</taxon>
        <taxon>Sinisalibacter</taxon>
    </lineage>
</organism>
<dbReference type="RefSeq" id="WP_188527717.1">
    <property type="nucleotide sequence ID" value="NZ_BMGI01000003.1"/>
</dbReference>